<keyword evidence="3" id="KW-0963">Cytoplasm</keyword>
<feature type="region of interest" description="Disordered" evidence="6">
    <location>
        <begin position="843"/>
        <end position="863"/>
    </location>
</feature>
<comment type="caution">
    <text evidence="9">The sequence shown here is derived from an EMBL/GenBank/DDBJ whole genome shotgun (WGS) entry which is preliminary data.</text>
</comment>
<feature type="compositionally biased region" description="Polar residues" evidence="6">
    <location>
        <begin position="846"/>
        <end position="860"/>
    </location>
</feature>
<dbReference type="InterPro" id="IPR013783">
    <property type="entry name" value="Ig-like_fold"/>
</dbReference>
<accession>A0A8J3VIU6</accession>
<evidence type="ECO:0000256" key="6">
    <source>
        <dbReference type="SAM" id="MobiDB-lite"/>
    </source>
</evidence>
<protein>
    <recommendedName>
        <fullName evidence="8">F5/8 type C domain-containing protein</fullName>
    </recommendedName>
</protein>
<dbReference type="Pfam" id="PF15780">
    <property type="entry name" value="ASH"/>
    <property type="match status" value="2"/>
</dbReference>
<dbReference type="GO" id="GO:0005975">
    <property type="term" value="P:carbohydrate metabolic process"/>
    <property type="evidence" value="ECO:0007669"/>
    <property type="project" value="UniProtKB-ARBA"/>
</dbReference>
<evidence type="ECO:0000313" key="9">
    <source>
        <dbReference type="EMBL" id="GIH07767.1"/>
    </source>
</evidence>
<evidence type="ECO:0000256" key="3">
    <source>
        <dbReference type="ARBA" id="ARBA00022490"/>
    </source>
</evidence>
<dbReference type="InterPro" id="IPR008979">
    <property type="entry name" value="Galactose-bd-like_sf"/>
</dbReference>
<dbReference type="Pfam" id="PF00754">
    <property type="entry name" value="F5_F8_type_C"/>
    <property type="match status" value="2"/>
</dbReference>
<dbReference type="SMART" id="SM00231">
    <property type="entry name" value="FA58C"/>
    <property type="match status" value="2"/>
</dbReference>
<dbReference type="EMBL" id="BONY01000040">
    <property type="protein sequence ID" value="GIH07767.1"/>
    <property type="molecule type" value="Genomic_DNA"/>
</dbReference>
<keyword evidence="5" id="KW-0966">Cell projection</keyword>
<gene>
    <name evidence="9" type="ORF">Rhe02_58340</name>
</gene>
<dbReference type="InterPro" id="IPR053879">
    <property type="entry name" value="HYDIN_VesB_CFA65-like_Ig"/>
</dbReference>
<reference evidence="9" key="1">
    <citation type="submission" date="2021-01" db="EMBL/GenBank/DDBJ databases">
        <title>Whole genome shotgun sequence of Rhizocola hellebori NBRC 109834.</title>
        <authorList>
            <person name="Komaki H."/>
            <person name="Tamura T."/>
        </authorList>
    </citation>
    <scope>NUCLEOTIDE SEQUENCE</scope>
    <source>
        <strain evidence="9">NBRC 109834</strain>
    </source>
</reference>
<dbReference type="PANTHER" id="PTHR45912:SF3">
    <property type="entry name" value="CILIA- AND FLAGELLA-ASSOCIATED PROTEIN 47"/>
    <property type="match status" value="1"/>
</dbReference>
<keyword evidence="10" id="KW-1185">Reference proteome</keyword>
<evidence type="ECO:0000256" key="2">
    <source>
        <dbReference type="ARBA" id="ARBA00004496"/>
    </source>
</evidence>
<organism evidence="9 10">
    <name type="scientific">Rhizocola hellebori</name>
    <dbReference type="NCBI Taxonomy" id="1392758"/>
    <lineage>
        <taxon>Bacteria</taxon>
        <taxon>Bacillati</taxon>
        <taxon>Actinomycetota</taxon>
        <taxon>Actinomycetes</taxon>
        <taxon>Micromonosporales</taxon>
        <taxon>Micromonosporaceae</taxon>
        <taxon>Rhizocola</taxon>
    </lineage>
</organism>
<evidence type="ECO:0000256" key="7">
    <source>
        <dbReference type="SAM" id="SignalP"/>
    </source>
</evidence>
<dbReference type="SUPFAM" id="SSF50998">
    <property type="entry name" value="Quinoprotein alcohol dehydrogenase-like"/>
    <property type="match status" value="1"/>
</dbReference>
<keyword evidence="4" id="KW-0969">Cilium</keyword>
<dbReference type="Proteomes" id="UP000612899">
    <property type="component" value="Unassembled WGS sequence"/>
</dbReference>
<dbReference type="InterPro" id="IPR015943">
    <property type="entry name" value="WD40/YVTN_repeat-like_dom_sf"/>
</dbReference>
<dbReference type="Gene3D" id="2.60.40.10">
    <property type="entry name" value="Immunoglobulins"/>
    <property type="match status" value="5"/>
</dbReference>
<feature type="chain" id="PRO_5035207494" description="F5/8 type C domain-containing protein" evidence="7">
    <location>
        <begin position="34"/>
        <end position="1328"/>
    </location>
</feature>
<sequence>MRRRFRLRRLVAGLLPGALLLAAAVALPGVAAADETTVSVDTFRTGWDQNEPGLAPSAVSASDFGQLFATNVDGQVYAQPIVVAGTVIAATENNWIYGMNAATGAVTWSRSVGPAWPASAIGCGDLVPNIGITSTPVYDPATNAVFFTAKVNDGPDTSHPHFYMHSINPATGVERAGWPVTIQGSPSNDPGNTFNAKTAAQRPGLLLLDGVVYAGFASHCDYGPYVGYVAGVRTTTPTMTTLWSTEAGRSNGMAGIWQSGGGLVSDGPGRIIVATGNGVSPAPGPGASPPGTLAESVIRLQVNGDGSLTARDFFSPWNNSRLDQDDTDFGSGGPMALPAGFGTPAHPRLLVQTGKDGRVYLLDRDNLGGNAQGPGGTDASVGPPAGPYNGVWGHPAFWGGDGGYVYNVENQGFLRALRYGVDGSGLPVLTSAGTSSSTFGYTSGSPVVTSTGTTSGSAIVWVVYSDGSNGANGQLRAYDALPVSGRLNLRYSAPIGTATKFATPATDGGRVYVGTRDGRIYGFGRPTTAALTSSPTDFGNVAVGSTGNATVTVTATRAVTITAITTAAPFGVTPPALPVTLTTGQTLAVPVRFTPTATGGAANSLSFATTNSGTVAFDLHGNGTRAGLGATPSSLSFGTVPTGANKTISVSIVNTGTSAVTITGSTAPAAPFTATGFPANGSTIAAGASVAVSVTYRPTVAGTQTGSLSVASNAGSVTVPITGTAVTGSAHLTIIPNPVAFGAVPVGQTATHTFDIANTGNITLTLTKAAPPVGAFNTTTPVSEGQQLSPGDIIHQTVTFTPAAEGPQSAVYSITGDDGQGAIAVQLTGTGVTGAGTVNIAAGRPTSASSSQGGYPSGNATDPDANSYWESANNAFPQWVQVDLGAATSVGKVTLKLPPQTAWATRTQTLSVQGSLDGASFSTVVASAGYVFNPATANTVNITFPATNVRYLRINVTANTGWPAGQVSALEVYASGAGNGPATLAVSPASLAFEPTPVNANSEWQAVTLTNTGSGAAILSSLTVTGDFTMTTGCGASLAAGANCTAIVTFHPAASGARTGTLTVASNATNPTLTVALSGTGTATGSASLSASPSSLSFPATTVGAASSAQSVTVTNTGTIAASVSAVSTSGDYSQTNNCGTIAPAASCVVSVVFRPNATGTRTGSVTITSNASNPTLTVALSGTGTPIANANLALNRPTSQSSNTQNYVSANAVDGNASTYWESVNNAFPQWVQVDLGSAQSISRIVFKLPPSSAWATRTQTIAITGSLDGISFFTVKAAATYTFDPATGNTVTITFPPVTVRYLRSTITSNSGWPAGQISECEIYSS</sequence>
<dbReference type="PANTHER" id="PTHR45912">
    <property type="entry name" value="CILIA- AND FLAGELLA-ASSOCIATED PROTEIN 47"/>
    <property type="match status" value="1"/>
</dbReference>
<dbReference type="InterPro" id="IPR031549">
    <property type="entry name" value="ASH"/>
</dbReference>
<dbReference type="SMART" id="SM00564">
    <property type="entry name" value="PQQ"/>
    <property type="match status" value="2"/>
</dbReference>
<dbReference type="SUPFAM" id="SSF49785">
    <property type="entry name" value="Galactose-binding domain-like"/>
    <property type="match status" value="2"/>
</dbReference>
<dbReference type="PROSITE" id="PS50022">
    <property type="entry name" value="FA58C_3"/>
    <property type="match status" value="2"/>
</dbReference>
<feature type="domain" description="F5/8 type C" evidence="8">
    <location>
        <begin position="825"/>
        <end position="975"/>
    </location>
</feature>
<dbReference type="GO" id="GO:0005737">
    <property type="term" value="C:cytoplasm"/>
    <property type="evidence" value="ECO:0007669"/>
    <property type="project" value="UniProtKB-SubCell"/>
</dbReference>
<dbReference type="InterPro" id="IPR018391">
    <property type="entry name" value="PQQ_b-propeller_rpt"/>
</dbReference>
<evidence type="ECO:0000313" key="10">
    <source>
        <dbReference type="Proteomes" id="UP000612899"/>
    </source>
</evidence>
<dbReference type="Gene3D" id="2.130.10.10">
    <property type="entry name" value="YVTN repeat-like/Quinoprotein amine dehydrogenase"/>
    <property type="match status" value="1"/>
</dbReference>
<evidence type="ECO:0000256" key="5">
    <source>
        <dbReference type="ARBA" id="ARBA00023273"/>
    </source>
</evidence>
<evidence type="ECO:0000256" key="1">
    <source>
        <dbReference type="ARBA" id="ARBA00004138"/>
    </source>
</evidence>
<evidence type="ECO:0000256" key="4">
    <source>
        <dbReference type="ARBA" id="ARBA00023069"/>
    </source>
</evidence>
<feature type="domain" description="F5/8 type C" evidence="8">
    <location>
        <begin position="1176"/>
        <end position="1328"/>
    </location>
</feature>
<evidence type="ECO:0000259" key="8">
    <source>
        <dbReference type="PROSITE" id="PS50022"/>
    </source>
</evidence>
<dbReference type="Gene3D" id="2.60.120.260">
    <property type="entry name" value="Galactose-binding domain-like"/>
    <property type="match status" value="2"/>
</dbReference>
<dbReference type="RefSeq" id="WP_203911541.1">
    <property type="nucleotide sequence ID" value="NZ_BONY01000040.1"/>
</dbReference>
<dbReference type="InterPro" id="IPR011047">
    <property type="entry name" value="Quinoprotein_ADH-like_sf"/>
</dbReference>
<proteinExistence type="predicted"/>
<comment type="subcellular location">
    <subcellularLocation>
        <location evidence="1">Cell projection</location>
        <location evidence="1">Cilium</location>
    </subcellularLocation>
    <subcellularLocation>
        <location evidence="2">Cytoplasm</location>
    </subcellularLocation>
</comment>
<dbReference type="InterPro" id="IPR000421">
    <property type="entry name" value="FA58C"/>
</dbReference>
<name>A0A8J3VIU6_9ACTN</name>
<dbReference type="Pfam" id="PF22544">
    <property type="entry name" value="HYDIN_VesB_CFA65-like_Ig"/>
    <property type="match status" value="2"/>
</dbReference>
<dbReference type="NCBIfam" id="NF012200">
    <property type="entry name" value="choice_anch_D"/>
    <property type="match status" value="5"/>
</dbReference>
<feature type="signal peptide" evidence="7">
    <location>
        <begin position="1"/>
        <end position="33"/>
    </location>
</feature>
<feature type="region of interest" description="Disordered" evidence="6">
    <location>
        <begin position="363"/>
        <end position="384"/>
    </location>
</feature>
<keyword evidence="7" id="KW-0732">Signal</keyword>